<keyword evidence="3" id="KW-1185">Reference proteome</keyword>
<comment type="caution">
    <text evidence="2">The sequence shown here is derived from an EMBL/GenBank/DDBJ whole genome shotgun (WGS) entry which is preliminary data.</text>
</comment>
<keyword evidence="1" id="KW-0732">Signal</keyword>
<name>A0AAE3IL89_9BACT</name>
<gene>
    <name evidence="2" type="ORF">OD355_04240</name>
</gene>
<sequence>MNNYKTIIVAFFLLIVVSAKAQFTTIGWGGNYVDVKSYLGKRAVEHIVIVIRNYNWSEALTIRNWKISAEIIGSLYSPAQGGTSAGAGIDCPSLKHFPPDKIRLSLRRIVSENAGNPTKASLGIPNFTSLGINPVFIVPNALQPMVKKANSNFVITTYWDLEIAGGDYLGEMLKCSDYNARRYEGDIKYTLFDDHNNQVGMPVIIHEMIDVGPLAGMSDVPSYDESGTPIFEGLSLTFTTAPDVTFHFSNPESYNSGQETTLNSALSIKAKGTAWAVYCKSLSPALMSNTGNTLPLDIVTISTSGEGSVGASPQTLSTQERLLFMGVVPDEGVVTRNLGNITYRVSPSINAVKDTYSATIQYFIVPY</sequence>
<dbReference type="RefSeq" id="WP_263037211.1">
    <property type="nucleotide sequence ID" value="NZ_JAOTPL010000004.1"/>
</dbReference>
<proteinExistence type="predicted"/>
<organism evidence="2 3">
    <name type="scientific">Haoranjiania flava</name>
    <dbReference type="NCBI Taxonomy" id="1856322"/>
    <lineage>
        <taxon>Bacteria</taxon>
        <taxon>Pseudomonadati</taxon>
        <taxon>Bacteroidota</taxon>
        <taxon>Chitinophagia</taxon>
        <taxon>Chitinophagales</taxon>
        <taxon>Chitinophagaceae</taxon>
        <taxon>Haoranjiania</taxon>
    </lineage>
</organism>
<dbReference type="AlphaFoldDB" id="A0AAE3IL89"/>
<evidence type="ECO:0000313" key="2">
    <source>
        <dbReference type="EMBL" id="MCU7693724.1"/>
    </source>
</evidence>
<accession>A0AAE3IL89</accession>
<feature type="chain" id="PRO_5042234938" evidence="1">
    <location>
        <begin position="22"/>
        <end position="367"/>
    </location>
</feature>
<dbReference type="Proteomes" id="UP001209317">
    <property type="component" value="Unassembled WGS sequence"/>
</dbReference>
<reference evidence="2" key="1">
    <citation type="submission" date="2022-10" db="EMBL/GenBank/DDBJ databases">
        <authorList>
            <person name="Kim H.S."/>
            <person name="Kim J.-S."/>
            <person name="Suh M.K."/>
            <person name="Eom M.K."/>
            <person name="Lee J.-S."/>
        </authorList>
    </citation>
    <scope>NUCLEOTIDE SEQUENCE</scope>
    <source>
        <strain evidence="2">LIP-5</strain>
    </source>
</reference>
<evidence type="ECO:0000313" key="3">
    <source>
        <dbReference type="Proteomes" id="UP001209317"/>
    </source>
</evidence>
<protein>
    <submittedName>
        <fullName evidence="2">Uncharacterized protein</fullName>
    </submittedName>
</protein>
<evidence type="ECO:0000256" key="1">
    <source>
        <dbReference type="SAM" id="SignalP"/>
    </source>
</evidence>
<feature type="signal peptide" evidence="1">
    <location>
        <begin position="1"/>
        <end position="21"/>
    </location>
</feature>
<dbReference type="EMBL" id="JAOTPL010000004">
    <property type="protein sequence ID" value="MCU7693724.1"/>
    <property type="molecule type" value="Genomic_DNA"/>
</dbReference>